<comment type="caution">
    <text evidence="7">The sequence shown here is derived from an EMBL/GenBank/DDBJ whole genome shotgun (WGS) entry which is preliminary data.</text>
</comment>
<evidence type="ECO:0000256" key="5">
    <source>
        <dbReference type="SAM" id="Phobius"/>
    </source>
</evidence>
<name>A0A1Q8VGN8_9ACTO</name>
<dbReference type="SUPFAM" id="SSF53955">
    <property type="entry name" value="Lysozyme-like"/>
    <property type="match status" value="1"/>
</dbReference>
<keyword evidence="2" id="KW-0732">Signal</keyword>
<dbReference type="InterPro" id="IPR023346">
    <property type="entry name" value="Lysozyme-like_dom_sf"/>
</dbReference>
<evidence type="ECO:0000256" key="1">
    <source>
        <dbReference type="ARBA" id="ARBA00010830"/>
    </source>
</evidence>
<gene>
    <name evidence="7" type="ORF">BKH28_12420</name>
</gene>
<keyword evidence="5" id="KW-1133">Transmembrane helix</keyword>
<dbReference type="Gene3D" id="2.20.230.10">
    <property type="entry name" value="Resuscitation-promoting factor rpfb"/>
    <property type="match status" value="1"/>
</dbReference>
<proteinExistence type="inferred from homology"/>
<dbReference type="OrthoDB" id="1404170at2"/>
<dbReference type="AlphaFoldDB" id="A0A1Q8VGN8"/>
<evidence type="ECO:0000313" key="8">
    <source>
        <dbReference type="Proteomes" id="UP000186394"/>
    </source>
</evidence>
<dbReference type="Pfam" id="PF07501">
    <property type="entry name" value="G5"/>
    <property type="match status" value="1"/>
</dbReference>
<keyword evidence="5" id="KW-0812">Transmembrane</keyword>
<feature type="domain" description="G5" evidence="6">
    <location>
        <begin position="90"/>
        <end position="172"/>
    </location>
</feature>
<feature type="transmembrane region" description="Helical" evidence="5">
    <location>
        <begin position="35"/>
        <end position="58"/>
    </location>
</feature>
<keyword evidence="5" id="KW-0472">Membrane</keyword>
<dbReference type="InterPro" id="IPR010618">
    <property type="entry name" value="RPF"/>
</dbReference>
<dbReference type="EMBL" id="MSKL01000033">
    <property type="protein sequence ID" value="OLO47270.1"/>
    <property type="molecule type" value="Genomic_DNA"/>
</dbReference>
<dbReference type="Pfam" id="PF06737">
    <property type="entry name" value="Transglycosylas"/>
    <property type="match status" value="1"/>
</dbReference>
<feature type="region of interest" description="Disordered" evidence="4">
    <location>
        <begin position="1"/>
        <end position="29"/>
    </location>
</feature>
<feature type="compositionally biased region" description="Gly residues" evidence="4">
    <location>
        <begin position="196"/>
        <end position="224"/>
    </location>
</feature>
<dbReference type="InterPro" id="IPR011098">
    <property type="entry name" value="G5_dom"/>
</dbReference>
<dbReference type="Gene3D" id="1.10.530.10">
    <property type="match status" value="1"/>
</dbReference>
<organism evidence="7 8">
    <name type="scientific">Actinomyces oris</name>
    <dbReference type="NCBI Taxonomy" id="544580"/>
    <lineage>
        <taxon>Bacteria</taxon>
        <taxon>Bacillati</taxon>
        <taxon>Actinomycetota</taxon>
        <taxon>Actinomycetes</taxon>
        <taxon>Actinomycetales</taxon>
        <taxon>Actinomycetaceae</taxon>
        <taxon>Actinomyces</taxon>
    </lineage>
</organism>
<dbReference type="CDD" id="cd13925">
    <property type="entry name" value="RPF"/>
    <property type="match status" value="1"/>
</dbReference>
<dbReference type="Proteomes" id="UP000186394">
    <property type="component" value="Unassembled WGS sequence"/>
</dbReference>
<evidence type="ECO:0000256" key="4">
    <source>
        <dbReference type="SAM" id="MobiDB-lite"/>
    </source>
</evidence>
<comment type="similarity">
    <text evidence="1">Belongs to the transglycosylase family. Rpf subfamily.</text>
</comment>
<protein>
    <submittedName>
        <fullName evidence="7">Transglycosylase</fullName>
    </submittedName>
</protein>
<evidence type="ECO:0000259" key="6">
    <source>
        <dbReference type="PROSITE" id="PS51109"/>
    </source>
</evidence>
<dbReference type="RefSeq" id="WP_075419099.1">
    <property type="nucleotide sequence ID" value="NZ_MSKL01000033.1"/>
</dbReference>
<dbReference type="SMART" id="SM01208">
    <property type="entry name" value="G5"/>
    <property type="match status" value="1"/>
</dbReference>
<sequence length="314" mass="31369">MTPLAQSHTRALPEEPQAPVSQEEAVREQHGMRAIALRAGLAALALSVAVSGAAYAAVRVGQPSRASGVDAAEQRADGLDAEGGRSRVSVTPNTQKVTTETVDAADPHGTVQQESGDLPEGETKVATAGVDGVVRTTYEVTTVGGKEVSRTPVAQVVVTQKVDEVVLVGTGAAKKQESKQDQEQAPAPSASSDSSGGSGGSGSSGGSGGSGNSGGSGGSGGSASGGSASTNDSQVGDDVWGKLAQCESGGNPATNTGNGFYGMYQFTLETWQSLGGTGYPHEADAATQTAMAKKLQAQAGWGQWPGCADKLGLH</sequence>
<reference evidence="7 8" key="1">
    <citation type="submission" date="2016-12" db="EMBL/GenBank/DDBJ databases">
        <title>Genomic comparison of strains in the 'Actinomyces naeslundii' group.</title>
        <authorList>
            <person name="Mughal S.R."/>
            <person name="Do T."/>
            <person name="Gilbert S.C."/>
            <person name="Witherden E.A."/>
            <person name="Didelot X."/>
            <person name="Beighton D."/>
        </authorList>
    </citation>
    <scope>NUCLEOTIDE SEQUENCE [LARGE SCALE GENOMIC DNA]</scope>
    <source>
        <strain evidence="7 8">P6N</strain>
    </source>
</reference>
<dbReference type="GO" id="GO:0016787">
    <property type="term" value="F:hydrolase activity"/>
    <property type="evidence" value="ECO:0007669"/>
    <property type="project" value="UniProtKB-KW"/>
</dbReference>
<dbReference type="PROSITE" id="PS51109">
    <property type="entry name" value="G5"/>
    <property type="match status" value="1"/>
</dbReference>
<evidence type="ECO:0000256" key="3">
    <source>
        <dbReference type="ARBA" id="ARBA00022801"/>
    </source>
</evidence>
<feature type="region of interest" description="Disordered" evidence="4">
    <location>
        <begin position="172"/>
        <end position="236"/>
    </location>
</feature>
<evidence type="ECO:0000313" key="7">
    <source>
        <dbReference type="EMBL" id="OLO47270.1"/>
    </source>
</evidence>
<evidence type="ECO:0000256" key="2">
    <source>
        <dbReference type="ARBA" id="ARBA00022729"/>
    </source>
</evidence>
<keyword evidence="3" id="KW-0378">Hydrolase</keyword>
<accession>A0A1Q8VGN8</accession>